<dbReference type="KEGG" id="din:Selin_2411"/>
<dbReference type="Pfam" id="PF22046">
    <property type="entry name" value="FabMG"/>
    <property type="match status" value="1"/>
</dbReference>
<dbReference type="RefSeq" id="WP_013506997.1">
    <property type="nucleotide sequence ID" value="NC_014836.1"/>
</dbReference>
<accession>E6W547</accession>
<dbReference type="InterPro" id="IPR053909">
    <property type="entry name" value="FabMG"/>
</dbReference>
<dbReference type="EMBL" id="CP002432">
    <property type="protein sequence ID" value="ADU67126.1"/>
    <property type="molecule type" value="Genomic_DNA"/>
</dbReference>
<dbReference type="HOGENOM" id="CLU_610679_0_0_0"/>
<evidence type="ECO:0000313" key="1">
    <source>
        <dbReference type="EMBL" id="ADU67126.1"/>
    </source>
</evidence>
<organism evidence="1 2">
    <name type="scientific">Desulfurispirillum indicum (strain ATCC BAA-1389 / DSM 22839 / S5)</name>
    <dbReference type="NCBI Taxonomy" id="653733"/>
    <lineage>
        <taxon>Bacteria</taxon>
        <taxon>Pseudomonadati</taxon>
        <taxon>Chrysiogenota</taxon>
        <taxon>Chrysiogenia</taxon>
        <taxon>Chrysiogenales</taxon>
        <taxon>Chrysiogenaceae</taxon>
        <taxon>Desulfurispirillum</taxon>
    </lineage>
</organism>
<keyword evidence="2" id="KW-1185">Reference proteome</keyword>
<evidence type="ECO:0000313" key="2">
    <source>
        <dbReference type="Proteomes" id="UP000002572"/>
    </source>
</evidence>
<name>E6W547_DESIS</name>
<dbReference type="InParanoid" id="E6W547"/>
<dbReference type="OrthoDB" id="5287999at2"/>
<gene>
    <name evidence="1" type="ordered locus">Selin_2411</name>
</gene>
<reference evidence="1 2" key="1">
    <citation type="submission" date="2010-12" db="EMBL/GenBank/DDBJ databases">
        <title>Complete sequence of Desulfurispirillum indicum S5.</title>
        <authorList>
            <consortium name="US DOE Joint Genome Institute"/>
            <person name="Lucas S."/>
            <person name="Copeland A."/>
            <person name="Lapidus A."/>
            <person name="Cheng J.-F."/>
            <person name="Goodwin L."/>
            <person name="Pitluck S."/>
            <person name="Chertkov O."/>
            <person name="Held B."/>
            <person name="Detter J.C."/>
            <person name="Han C."/>
            <person name="Tapia R."/>
            <person name="Land M."/>
            <person name="Hauser L."/>
            <person name="Kyrpides N."/>
            <person name="Ivanova N."/>
            <person name="Mikhailova N."/>
            <person name="Haggblom M."/>
            <person name="Rauschenbach I."/>
            <person name="Bini E."/>
            <person name="Woyke T."/>
        </authorList>
    </citation>
    <scope>NUCLEOTIDE SEQUENCE [LARGE SCALE GENOMIC DNA]</scope>
    <source>
        <strain evidence="2">ATCC BAA-1389 / DSM 22839 / S5</strain>
    </source>
</reference>
<dbReference type="eggNOG" id="ENOG502Z7U8">
    <property type="taxonomic scope" value="Bacteria"/>
</dbReference>
<proteinExistence type="predicted"/>
<sequence length="402" mass="44509">MTKDLQGKHILFYGLIREEGFADFIASELVSRGATIYCLAAPELTPEGEARLRARSIEVIRTPLWYGIKDDDYPESFKTLKKPEDILAYQPDEALCASLIESSATSSLEEARSIFAELSQRTGGKIDGIIHIMAGGIPRTRGMMMITKSMLGTNDPDRFISTAEFIKSPVFKCFVGPNMDLVTAVSYDHIFTAAQELLSANPHCPVVALGYQGEHVVDTNGRFVFTSYPGYLVGFAKNLLQSMSQTRRQQGYQAVTINLMGAETASTSAFSGIEYYILNSLRQLEISGKVDTATLRQQCQSRLLEGVSTSDVVGCADEYLFSPQMLNTVGMDFPVHSSLEVLSLTMAIEQKIIGMHKDRRELMTSVISSHVKQLMAGHFWDEALEATEAVVLLDTKRIIERL</sequence>
<dbReference type="AlphaFoldDB" id="E6W547"/>
<dbReference type="STRING" id="653733.Selin_2411"/>
<dbReference type="Proteomes" id="UP000002572">
    <property type="component" value="Chromosome"/>
</dbReference>
<protein>
    <submittedName>
        <fullName evidence="1">Uncharacterized protein</fullName>
    </submittedName>
</protein>